<protein>
    <recommendedName>
        <fullName evidence="2">F-box domain-containing protein</fullName>
    </recommendedName>
</protein>
<dbReference type="InterPro" id="IPR036047">
    <property type="entry name" value="F-box-like_dom_sf"/>
</dbReference>
<dbReference type="Pfam" id="PF00646">
    <property type="entry name" value="F-box"/>
    <property type="match status" value="1"/>
</dbReference>
<evidence type="ECO:0000259" key="2">
    <source>
        <dbReference type="PROSITE" id="PS50181"/>
    </source>
</evidence>
<dbReference type="SUPFAM" id="SSF52047">
    <property type="entry name" value="RNI-like"/>
    <property type="match status" value="1"/>
</dbReference>
<name>A0A9P4IIY9_9PEZI</name>
<accession>A0A9P4IIY9</accession>
<evidence type="ECO:0000313" key="4">
    <source>
        <dbReference type="Proteomes" id="UP000799772"/>
    </source>
</evidence>
<feature type="domain" description="F-box" evidence="2">
    <location>
        <begin position="5"/>
        <end position="54"/>
    </location>
</feature>
<organism evidence="3 4">
    <name type="scientific">Rhizodiscina lignyota</name>
    <dbReference type="NCBI Taxonomy" id="1504668"/>
    <lineage>
        <taxon>Eukaryota</taxon>
        <taxon>Fungi</taxon>
        <taxon>Dikarya</taxon>
        <taxon>Ascomycota</taxon>
        <taxon>Pezizomycotina</taxon>
        <taxon>Dothideomycetes</taxon>
        <taxon>Pleosporomycetidae</taxon>
        <taxon>Aulographales</taxon>
        <taxon>Rhizodiscinaceae</taxon>
        <taxon>Rhizodiscina</taxon>
    </lineage>
</organism>
<dbReference type="PROSITE" id="PS50181">
    <property type="entry name" value="FBOX"/>
    <property type="match status" value="1"/>
</dbReference>
<gene>
    <name evidence="3" type="ORF">NA57DRAFT_71492</name>
</gene>
<dbReference type="OrthoDB" id="5279008at2759"/>
<comment type="caution">
    <text evidence="3">The sequence shown here is derived from an EMBL/GenBank/DDBJ whole genome shotgun (WGS) entry which is preliminary data.</text>
</comment>
<proteinExistence type="predicted"/>
<sequence>MTYSTPPLTRLPLEILLIIIELMDIRSFFALRRVSRHFYESTFRVFATTFFAEKKFMLAESSLEVLFKISCHPRLSQYVHSLSFSTCRSTPDIRCDVHHSKYSTEIYGGGFHPSNHYKIESYPHFQFYEQQQSDHKSRSFRELLVPAFQNLENLKSICVRNWHEHWSGNFASTRFSAFGVKSAQQGNMRMTSCHSFEVDADYLTYLTHEVFVALRHSRTELDTFIVEGNRRGVWRPLRSGLKLIKLIGPDLLDQAGNNDPFVWRACKKLVLPIYPDRTEYLQENATRNFTQAVSDFVGALLETSSLEDLTLNFPQSYYHDPGYRGHRHLHPSKIFSIFAHSWLHVLPLRRLCLSVGDYDATDLSLLICKQSLSRTLEHLVLSKMSLLGDWAELLAGLFEHVNDLKTITMEDLHQSAEGYEGLYHVYFHAGSTWPPQNENIVRGVKESGVEQVLQRIITPNMPEWEVVEQILEGEDDEEVGEEEVGEEEEEQ</sequence>
<dbReference type="Proteomes" id="UP000799772">
    <property type="component" value="Unassembled WGS sequence"/>
</dbReference>
<dbReference type="SUPFAM" id="SSF81383">
    <property type="entry name" value="F-box domain"/>
    <property type="match status" value="1"/>
</dbReference>
<dbReference type="InterPro" id="IPR001810">
    <property type="entry name" value="F-box_dom"/>
</dbReference>
<evidence type="ECO:0000313" key="3">
    <source>
        <dbReference type="EMBL" id="KAF2102501.1"/>
    </source>
</evidence>
<evidence type="ECO:0000256" key="1">
    <source>
        <dbReference type="SAM" id="MobiDB-lite"/>
    </source>
</evidence>
<dbReference type="EMBL" id="ML978122">
    <property type="protein sequence ID" value="KAF2102501.1"/>
    <property type="molecule type" value="Genomic_DNA"/>
</dbReference>
<reference evidence="3" key="1">
    <citation type="journal article" date="2020" name="Stud. Mycol.">
        <title>101 Dothideomycetes genomes: a test case for predicting lifestyles and emergence of pathogens.</title>
        <authorList>
            <person name="Haridas S."/>
            <person name="Albert R."/>
            <person name="Binder M."/>
            <person name="Bloem J."/>
            <person name="Labutti K."/>
            <person name="Salamov A."/>
            <person name="Andreopoulos B."/>
            <person name="Baker S."/>
            <person name="Barry K."/>
            <person name="Bills G."/>
            <person name="Bluhm B."/>
            <person name="Cannon C."/>
            <person name="Castanera R."/>
            <person name="Culley D."/>
            <person name="Daum C."/>
            <person name="Ezra D."/>
            <person name="Gonzalez J."/>
            <person name="Henrissat B."/>
            <person name="Kuo A."/>
            <person name="Liang C."/>
            <person name="Lipzen A."/>
            <person name="Lutzoni F."/>
            <person name="Magnuson J."/>
            <person name="Mondo S."/>
            <person name="Nolan M."/>
            <person name="Ohm R."/>
            <person name="Pangilinan J."/>
            <person name="Park H.-J."/>
            <person name="Ramirez L."/>
            <person name="Alfaro M."/>
            <person name="Sun H."/>
            <person name="Tritt A."/>
            <person name="Yoshinaga Y."/>
            <person name="Zwiers L.-H."/>
            <person name="Turgeon B."/>
            <person name="Goodwin S."/>
            <person name="Spatafora J."/>
            <person name="Crous P."/>
            <person name="Grigoriev I."/>
        </authorList>
    </citation>
    <scope>NUCLEOTIDE SEQUENCE</scope>
    <source>
        <strain evidence="3">CBS 133067</strain>
    </source>
</reference>
<feature type="region of interest" description="Disordered" evidence="1">
    <location>
        <begin position="472"/>
        <end position="491"/>
    </location>
</feature>
<dbReference type="AlphaFoldDB" id="A0A9P4IIY9"/>
<keyword evidence="4" id="KW-1185">Reference proteome</keyword>